<accession>A0A3N4TX79</accession>
<dbReference type="Pfam" id="PF03787">
    <property type="entry name" value="RAMPs"/>
    <property type="match status" value="1"/>
</dbReference>
<organism evidence="3 4">
    <name type="scientific">Tibeticola sediminis</name>
    <dbReference type="NCBI Taxonomy" id="1917811"/>
    <lineage>
        <taxon>Bacteria</taxon>
        <taxon>Pseudomonadati</taxon>
        <taxon>Pseudomonadota</taxon>
        <taxon>Betaproteobacteria</taxon>
        <taxon>Burkholderiales</taxon>
        <taxon>Comamonadaceae</taxon>
        <taxon>Tibeticola</taxon>
    </lineage>
</organism>
<dbReference type="Proteomes" id="UP000272193">
    <property type="component" value="Unassembled WGS sequence"/>
</dbReference>
<dbReference type="InterPro" id="IPR005537">
    <property type="entry name" value="RAMP_III_fam"/>
</dbReference>
<reference evidence="3 4" key="1">
    <citation type="submission" date="2018-11" db="EMBL/GenBank/DDBJ databases">
        <title>Genomic Encyclopedia of Type Strains, Phase IV (KMG-IV): sequencing the most valuable type-strain genomes for metagenomic binning, comparative biology and taxonomic classification.</title>
        <authorList>
            <person name="Goeker M."/>
        </authorList>
    </citation>
    <scope>NUCLEOTIDE SEQUENCE [LARGE SCALE GENOMIC DNA]</scope>
    <source>
        <strain evidence="3 4">DSM 101684</strain>
    </source>
</reference>
<keyword evidence="1" id="KW-0051">Antiviral defense</keyword>
<dbReference type="GO" id="GO:0051607">
    <property type="term" value="P:defense response to virus"/>
    <property type="evidence" value="ECO:0007669"/>
    <property type="project" value="UniProtKB-KW"/>
</dbReference>
<dbReference type="PANTHER" id="PTHR35579">
    <property type="entry name" value="CRISPR SYSTEM CMS ENDORIBONUCLEASE CSM3"/>
    <property type="match status" value="1"/>
</dbReference>
<evidence type="ECO:0000259" key="2">
    <source>
        <dbReference type="Pfam" id="PF03787"/>
    </source>
</evidence>
<evidence type="ECO:0000313" key="4">
    <source>
        <dbReference type="Proteomes" id="UP000272193"/>
    </source>
</evidence>
<dbReference type="RefSeq" id="WP_124224158.1">
    <property type="nucleotide sequence ID" value="NZ_RKQL01000007.1"/>
</dbReference>
<feature type="domain" description="CRISPR type III-associated protein" evidence="2">
    <location>
        <begin position="8"/>
        <end position="191"/>
    </location>
</feature>
<evidence type="ECO:0000313" key="3">
    <source>
        <dbReference type="EMBL" id="RPE63062.1"/>
    </source>
</evidence>
<dbReference type="PANTHER" id="PTHR35579:SF3">
    <property type="entry name" value="CRISPR SYSTEM CMS ENDORIBONUCLEASE CSM3"/>
    <property type="match status" value="1"/>
</dbReference>
<dbReference type="AlphaFoldDB" id="A0A3N4TX79"/>
<dbReference type="CDD" id="cd09726">
    <property type="entry name" value="RAMP_I_III"/>
    <property type="match status" value="1"/>
</dbReference>
<sequence>MSAYTLHIRLQTYWHAGTGRGLGAAVDAAAYRDADGLPALPGRHIKGLLRDALEQAQAWGWAGHADGVLLHRLFGQRTEGLSAGEIPASGLLRVSDARMPEALCAWLALDAQRSLRAALFRVLQSTAVDAQTGSAKDRSLRGIEVVVPLDLQARIEPLPGAVPPSDWAERLREVLPLVTAVGRHRTRGLGRALLTLEAA</sequence>
<comment type="caution">
    <text evidence="3">The sequence shown here is derived from an EMBL/GenBank/DDBJ whole genome shotgun (WGS) entry which is preliminary data.</text>
</comment>
<dbReference type="OrthoDB" id="9789361at2"/>
<name>A0A3N4TX79_9BURK</name>
<proteinExistence type="predicted"/>
<protein>
    <submittedName>
        <fullName evidence="3">RAMP superfamily protein</fullName>
    </submittedName>
</protein>
<gene>
    <name evidence="3" type="ORF">EDC62_2527</name>
</gene>
<dbReference type="InterPro" id="IPR052216">
    <property type="entry name" value="CRISPR_Csm3_endoribonuclease"/>
</dbReference>
<evidence type="ECO:0000256" key="1">
    <source>
        <dbReference type="ARBA" id="ARBA00023118"/>
    </source>
</evidence>
<dbReference type="EMBL" id="RKQL01000007">
    <property type="protein sequence ID" value="RPE63062.1"/>
    <property type="molecule type" value="Genomic_DNA"/>
</dbReference>
<keyword evidence="4" id="KW-1185">Reference proteome</keyword>